<dbReference type="Proteomes" id="UP001597534">
    <property type="component" value="Unassembled WGS sequence"/>
</dbReference>
<keyword evidence="2 10" id="KW-0813">Transport</keyword>
<keyword evidence="5" id="KW-0732">Signal</keyword>
<dbReference type="SUPFAM" id="SSF56935">
    <property type="entry name" value="Porins"/>
    <property type="match status" value="1"/>
</dbReference>
<dbReference type="RefSeq" id="WP_379811658.1">
    <property type="nucleotide sequence ID" value="NZ_JBHUPC010000013.1"/>
</dbReference>
<evidence type="ECO:0000256" key="1">
    <source>
        <dbReference type="ARBA" id="ARBA00004571"/>
    </source>
</evidence>
<accession>A0ABW5YLY0</accession>
<dbReference type="PANTHER" id="PTHR30069:SF29">
    <property type="entry name" value="HEMOGLOBIN AND HEMOGLOBIN-HAPTOGLOBIN-BINDING PROTEIN 1-RELATED"/>
    <property type="match status" value="1"/>
</dbReference>
<evidence type="ECO:0000256" key="2">
    <source>
        <dbReference type="ARBA" id="ARBA00022448"/>
    </source>
</evidence>
<dbReference type="PANTHER" id="PTHR30069">
    <property type="entry name" value="TONB-DEPENDENT OUTER MEMBRANE RECEPTOR"/>
    <property type="match status" value="1"/>
</dbReference>
<feature type="domain" description="TonB-dependent receptor plug" evidence="13">
    <location>
        <begin position="126"/>
        <end position="219"/>
    </location>
</feature>
<sequence length="734" mass="82987">MKHYIIQIAFILMAISTYSQYQIKGKITSENNLPLQNVALHLLENNASTETNENGEFEFKEAPKGNITIVTYLFGYEQQNITLNTTAQNELNIILVEKEQHLDEVIVSTNFNKVQSQNVMKVEHRNVEELRKNGATSLIEGLATIPGVNQISTGTSIGKPVIRGLSSNRVLTYTQGVRLENQQFGDEHGLGLSASGIESVEIIKGPAALLYGSDALGGVLYLNPEKYAQADKTAGSFTQQFSSNTQGTNTSLGYKFSPNNWKFLIRANYNSQADYKIPDGDRIINTRSIEKDIKTGIGYSSSTFSTDIRYNYNNLNLGLPEEEITNLGFRTPLYPNQKIDNHIVSWNQKIFFKNSKIDADFGYQQNNRQELEAPEEIALHMKLQTLNYNVKYYLPQTKGIKTIVGTQGMHQVNTNFGEELLIPDATTVDFGAFITSQLEWKNNALQAGFRFDNRAITTSEHGILNEEGYFSAIDKNFNSINFALGYKTVVLKNVTTRLNLASGFRAPNLSELTSNGVHEGSNRYEIGNQNLENEKNIQIDLNVEYQTEHFELYANGFYNKVDNYIYLSPTGMQIEDNFVFEYQQNNAALYGGEFGIHIHPHPFDWLHFTSSFETVTGKQENDNYLPLIPANQWKNNIKTEFNIKNWLDKGYALLQVNHTFAQDNTSTFETSTPDYTLVNIGIGGTIKWNKRQFNVNLNANNLLDKNYIAHLSRLKADNIPNMGRNILLGINFNF</sequence>
<organism evidence="14 15">
    <name type="scientific">Flavobacterium chuncheonense</name>
    <dbReference type="NCBI Taxonomy" id="2026653"/>
    <lineage>
        <taxon>Bacteria</taxon>
        <taxon>Pseudomonadati</taxon>
        <taxon>Bacteroidota</taxon>
        <taxon>Flavobacteriia</taxon>
        <taxon>Flavobacteriales</taxon>
        <taxon>Flavobacteriaceae</taxon>
        <taxon>Flavobacterium</taxon>
    </lineage>
</organism>
<evidence type="ECO:0000256" key="10">
    <source>
        <dbReference type="PROSITE-ProRule" id="PRU01360"/>
    </source>
</evidence>
<keyword evidence="15" id="KW-1185">Reference proteome</keyword>
<dbReference type="SUPFAM" id="SSF49464">
    <property type="entry name" value="Carboxypeptidase regulatory domain-like"/>
    <property type="match status" value="1"/>
</dbReference>
<comment type="caution">
    <text evidence="14">The sequence shown here is derived from an EMBL/GenBank/DDBJ whole genome shotgun (WGS) entry which is preliminary data.</text>
</comment>
<evidence type="ECO:0000256" key="9">
    <source>
        <dbReference type="ARBA" id="ARBA00023237"/>
    </source>
</evidence>
<evidence type="ECO:0000256" key="4">
    <source>
        <dbReference type="ARBA" id="ARBA00022692"/>
    </source>
</evidence>
<protein>
    <submittedName>
        <fullName evidence="14">TonB-dependent receptor domain-containing protein</fullName>
    </submittedName>
</protein>
<dbReference type="Pfam" id="PF13715">
    <property type="entry name" value="CarbopepD_reg_2"/>
    <property type="match status" value="1"/>
</dbReference>
<proteinExistence type="inferred from homology"/>
<dbReference type="InterPro" id="IPR000531">
    <property type="entry name" value="Beta-barrel_TonB"/>
</dbReference>
<keyword evidence="9 10" id="KW-0998">Cell outer membrane</keyword>
<keyword evidence="6 11" id="KW-0798">TonB box</keyword>
<evidence type="ECO:0000259" key="13">
    <source>
        <dbReference type="Pfam" id="PF07715"/>
    </source>
</evidence>
<evidence type="ECO:0000313" key="14">
    <source>
        <dbReference type="EMBL" id="MFD2892036.1"/>
    </source>
</evidence>
<keyword evidence="3 10" id="KW-1134">Transmembrane beta strand</keyword>
<evidence type="ECO:0000256" key="5">
    <source>
        <dbReference type="ARBA" id="ARBA00022729"/>
    </source>
</evidence>
<evidence type="ECO:0000256" key="7">
    <source>
        <dbReference type="ARBA" id="ARBA00023136"/>
    </source>
</evidence>
<evidence type="ECO:0000256" key="8">
    <source>
        <dbReference type="ARBA" id="ARBA00023170"/>
    </source>
</evidence>
<comment type="subcellular location">
    <subcellularLocation>
        <location evidence="1 10">Cell outer membrane</location>
        <topology evidence="1 10">Multi-pass membrane protein</topology>
    </subcellularLocation>
</comment>
<evidence type="ECO:0000259" key="12">
    <source>
        <dbReference type="Pfam" id="PF00593"/>
    </source>
</evidence>
<keyword evidence="8 14" id="KW-0675">Receptor</keyword>
<dbReference type="PROSITE" id="PS52016">
    <property type="entry name" value="TONB_DEPENDENT_REC_3"/>
    <property type="match status" value="1"/>
</dbReference>
<dbReference type="InterPro" id="IPR008969">
    <property type="entry name" value="CarboxyPept-like_regulatory"/>
</dbReference>
<comment type="similarity">
    <text evidence="10 11">Belongs to the TonB-dependent receptor family.</text>
</comment>
<dbReference type="Gene3D" id="2.40.170.20">
    <property type="entry name" value="TonB-dependent receptor, beta-barrel domain"/>
    <property type="match status" value="1"/>
</dbReference>
<dbReference type="InterPro" id="IPR036942">
    <property type="entry name" value="Beta-barrel_TonB_sf"/>
</dbReference>
<feature type="domain" description="TonB-dependent receptor-like beta-barrel" evidence="12">
    <location>
        <begin position="241"/>
        <end position="702"/>
    </location>
</feature>
<reference evidence="15" key="1">
    <citation type="journal article" date="2019" name="Int. J. Syst. Evol. Microbiol.">
        <title>The Global Catalogue of Microorganisms (GCM) 10K type strain sequencing project: providing services to taxonomists for standard genome sequencing and annotation.</title>
        <authorList>
            <consortium name="The Broad Institute Genomics Platform"/>
            <consortium name="The Broad Institute Genome Sequencing Center for Infectious Disease"/>
            <person name="Wu L."/>
            <person name="Ma J."/>
        </authorList>
    </citation>
    <scope>NUCLEOTIDE SEQUENCE [LARGE SCALE GENOMIC DNA]</scope>
    <source>
        <strain evidence="15">KCTC 22671</strain>
    </source>
</reference>
<evidence type="ECO:0000256" key="11">
    <source>
        <dbReference type="RuleBase" id="RU003357"/>
    </source>
</evidence>
<dbReference type="Pfam" id="PF00593">
    <property type="entry name" value="TonB_dep_Rec_b-barrel"/>
    <property type="match status" value="1"/>
</dbReference>
<name>A0ABW5YLY0_9FLAO</name>
<dbReference type="EMBL" id="JBHUPC010000013">
    <property type="protein sequence ID" value="MFD2892036.1"/>
    <property type="molecule type" value="Genomic_DNA"/>
</dbReference>
<gene>
    <name evidence="14" type="ORF">ACFS5J_08440</name>
</gene>
<evidence type="ECO:0000313" key="15">
    <source>
        <dbReference type="Proteomes" id="UP001597534"/>
    </source>
</evidence>
<dbReference type="InterPro" id="IPR039426">
    <property type="entry name" value="TonB-dep_rcpt-like"/>
</dbReference>
<evidence type="ECO:0000256" key="6">
    <source>
        <dbReference type="ARBA" id="ARBA00023077"/>
    </source>
</evidence>
<keyword evidence="4 10" id="KW-0812">Transmembrane</keyword>
<dbReference type="InterPro" id="IPR012910">
    <property type="entry name" value="Plug_dom"/>
</dbReference>
<dbReference type="Pfam" id="PF07715">
    <property type="entry name" value="Plug"/>
    <property type="match status" value="1"/>
</dbReference>
<dbReference type="Gene3D" id="2.170.130.10">
    <property type="entry name" value="TonB-dependent receptor, plug domain"/>
    <property type="match status" value="1"/>
</dbReference>
<dbReference type="InterPro" id="IPR037066">
    <property type="entry name" value="Plug_dom_sf"/>
</dbReference>
<dbReference type="Gene3D" id="2.60.40.1120">
    <property type="entry name" value="Carboxypeptidase-like, regulatory domain"/>
    <property type="match status" value="1"/>
</dbReference>
<evidence type="ECO:0000256" key="3">
    <source>
        <dbReference type="ARBA" id="ARBA00022452"/>
    </source>
</evidence>
<keyword evidence="7 10" id="KW-0472">Membrane</keyword>